<reference evidence="2 3" key="2">
    <citation type="journal article" date="2017" name="Front. Plant Sci.">
        <title>Gene Classification and Mining of Molecular Markers Useful in Red Clover (Trifolium pratense) Breeding.</title>
        <authorList>
            <person name="Istvanek J."/>
            <person name="Dluhosova J."/>
            <person name="Dluhos P."/>
            <person name="Patkova L."/>
            <person name="Nedelnik J."/>
            <person name="Repkova J."/>
        </authorList>
    </citation>
    <scope>NUCLEOTIDE SEQUENCE [LARGE SCALE GENOMIC DNA]</scope>
    <source>
        <strain evidence="3">cv. Tatra</strain>
        <tissue evidence="2">Young leaves</tissue>
    </source>
</reference>
<dbReference type="InterPro" id="IPR040256">
    <property type="entry name" value="At4g02000-like"/>
</dbReference>
<dbReference type="EMBL" id="ASHM01109138">
    <property type="protein sequence ID" value="PNX69563.1"/>
    <property type="molecule type" value="Genomic_DNA"/>
</dbReference>
<dbReference type="PANTHER" id="PTHR31286">
    <property type="entry name" value="GLYCINE-RICH CELL WALL STRUCTURAL PROTEIN 1.8-LIKE"/>
    <property type="match status" value="1"/>
</dbReference>
<feature type="compositionally biased region" description="Low complexity" evidence="1">
    <location>
        <begin position="127"/>
        <end position="137"/>
    </location>
</feature>
<dbReference type="STRING" id="57577.A0A2K3KTG3"/>
<protein>
    <submittedName>
        <fullName evidence="2">Uncharacterized protein</fullName>
    </submittedName>
</protein>
<feature type="region of interest" description="Disordered" evidence="1">
    <location>
        <begin position="103"/>
        <end position="154"/>
    </location>
</feature>
<feature type="compositionally biased region" description="Basic and acidic residues" evidence="1">
    <location>
        <begin position="103"/>
        <end position="126"/>
    </location>
</feature>
<dbReference type="PANTHER" id="PTHR31286:SF176">
    <property type="entry name" value="DUF4283 DOMAIN PROTEIN"/>
    <property type="match status" value="1"/>
</dbReference>
<sequence>ISGLAQEYWRKNIIFAIASSIGTPICVDANTSKSAFERSFGHYARILVDVDLSVQLRYQVLVERKGFAFFVEIEYENLPDFCDYCKHIGHNNANCKRNKTVETEARDMGKKVSKPRKEFIQVRDNRQNQPRQQPVNNETASGSEAQPDANEQNKEDVVNINHISQSENEEHELVNGNENLRVTQEVPEYVPDTPSVTSLLMRR</sequence>
<reference evidence="2 3" key="1">
    <citation type="journal article" date="2014" name="Am. J. Bot.">
        <title>Genome assembly and annotation for red clover (Trifolium pratense; Fabaceae).</title>
        <authorList>
            <person name="Istvanek J."/>
            <person name="Jaros M."/>
            <person name="Krenek A."/>
            <person name="Repkova J."/>
        </authorList>
    </citation>
    <scope>NUCLEOTIDE SEQUENCE [LARGE SCALE GENOMIC DNA]</scope>
    <source>
        <strain evidence="3">cv. Tatra</strain>
        <tissue evidence="2">Young leaves</tissue>
    </source>
</reference>
<organism evidence="2 3">
    <name type="scientific">Trifolium pratense</name>
    <name type="common">Red clover</name>
    <dbReference type="NCBI Taxonomy" id="57577"/>
    <lineage>
        <taxon>Eukaryota</taxon>
        <taxon>Viridiplantae</taxon>
        <taxon>Streptophyta</taxon>
        <taxon>Embryophyta</taxon>
        <taxon>Tracheophyta</taxon>
        <taxon>Spermatophyta</taxon>
        <taxon>Magnoliopsida</taxon>
        <taxon>eudicotyledons</taxon>
        <taxon>Gunneridae</taxon>
        <taxon>Pentapetalae</taxon>
        <taxon>rosids</taxon>
        <taxon>fabids</taxon>
        <taxon>Fabales</taxon>
        <taxon>Fabaceae</taxon>
        <taxon>Papilionoideae</taxon>
        <taxon>50 kb inversion clade</taxon>
        <taxon>NPAAA clade</taxon>
        <taxon>Hologalegina</taxon>
        <taxon>IRL clade</taxon>
        <taxon>Trifolieae</taxon>
        <taxon>Trifolium</taxon>
    </lineage>
</organism>
<dbReference type="Proteomes" id="UP000236291">
    <property type="component" value="Unassembled WGS sequence"/>
</dbReference>
<comment type="caution">
    <text evidence="2">The sequence shown here is derived from an EMBL/GenBank/DDBJ whole genome shotgun (WGS) entry which is preliminary data.</text>
</comment>
<name>A0A2K3KTG3_TRIPR</name>
<evidence type="ECO:0000256" key="1">
    <source>
        <dbReference type="SAM" id="MobiDB-lite"/>
    </source>
</evidence>
<proteinExistence type="predicted"/>
<dbReference type="AlphaFoldDB" id="A0A2K3KTG3"/>
<feature type="non-terminal residue" evidence="2">
    <location>
        <position position="1"/>
    </location>
</feature>
<evidence type="ECO:0000313" key="3">
    <source>
        <dbReference type="Proteomes" id="UP000236291"/>
    </source>
</evidence>
<gene>
    <name evidence="2" type="ORF">L195_g056786</name>
</gene>
<dbReference type="ExpressionAtlas" id="A0A2K3KTG3">
    <property type="expression patterns" value="baseline"/>
</dbReference>
<accession>A0A2K3KTG3</accession>
<evidence type="ECO:0000313" key="2">
    <source>
        <dbReference type="EMBL" id="PNX69563.1"/>
    </source>
</evidence>